<dbReference type="Gramene" id="KVD98092">
    <property type="protein sequence ID" value="KVD98092"/>
    <property type="gene ID" value="Ccrd_024321"/>
</dbReference>
<keyword evidence="1" id="KW-0472">Membrane</keyword>
<comment type="caution">
    <text evidence="2">The sequence shown here is derived from an EMBL/GenBank/DDBJ whole genome shotgun (WGS) entry which is preliminary data.</text>
</comment>
<evidence type="ECO:0000313" key="3">
    <source>
        <dbReference type="Proteomes" id="UP000243975"/>
    </source>
</evidence>
<keyword evidence="3" id="KW-1185">Reference proteome</keyword>
<protein>
    <submittedName>
        <fullName evidence="2">Uncharacterized protein</fullName>
    </submittedName>
</protein>
<accession>A0A118DD57</accession>
<proteinExistence type="predicted"/>
<keyword evidence="1" id="KW-1133">Transmembrane helix</keyword>
<sequence length="95" mass="10755">MVEKRLGKGRLVLFATQALCAFLLFHLLYVELNFKPSPSSQQIQLDIVVTGGRQILSDWKQPADDHHLSSAAALSVKKDHHHNHSLQYLLTTLLR</sequence>
<gene>
    <name evidence="2" type="ORF">Ccrd_024321</name>
</gene>
<feature type="non-terminal residue" evidence="2">
    <location>
        <position position="95"/>
    </location>
</feature>
<keyword evidence="1" id="KW-0812">Transmembrane</keyword>
<evidence type="ECO:0000313" key="2">
    <source>
        <dbReference type="EMBL" id="KVD98092.1"/>
    </source>
</evidence>
<dbReference type="Proteomes" id="UP000243975">
    <property type="component" value="Unassembled WGS sequence"/>
</dbReference>
<organism evidence="2 3">
    <name type="scientific">Cynara cardunculus var. scolymus</name>
    <name type="common">Globe artichoke</name>
    <name type="synonym">Cynara scolymus</name>
    <dbReference type="NCBI Taxonomy" id="59895"/>
    <lineage>
        <taxon>Eukaryota</taxon>
        <taxon>Viridiplantae</taxon>
        <taxon>Streptophyta</taxon>
        <taxon>Embryophyta</taxon>
        <taxon>Tracheophyta</taxon>
        <taxon>Spermatophyta</taxon>
        <taxon>Magnoliopsida</taxon>
        <taxon>eudicotyledons</taxon>
        <taxon>Gunneridae</taxon>
        <taxon>Pentapetalae</taxon>
        <taxon>asterids</taxon>
        <taxon>campanulids</taxon>
        <taxon>Asterales</taxon>
        <taxon>Asteraceae</taxon>
        <taxon>Carduoideae</taxon>
        <taxon>Cardueae</taxon>
        <taxon>Carduinae</taxon>
        <taxon>Cynara</taxon>
    </lineage>
</organism>
<evidence type="ECO:0000256" key="1">
    <source>
        <dbReference type="SAM" id="Phobius"/>
    </source>
</evidence>
<reference evidence="2 3" key="1">
    <citation type="journal article" date="2016" name="Sci. Rep.">
        <title>The genome sequence of the outbreeding globe artichoke constructed de novo incorporating a phase-aware low-pass sequencing strategy of F1 progeny.</title>
        <authorList>
            <person name="Scaglione D."/>
            <person name="Reyes-Chin-Wo S."/>
            <person name="Acquadro A."/>
            <person name="Froenicke L."/>
            <person name="Portis E."/>
            <person name="Beitel C."/>
            <person name="Tirone M."/>
            <person name="Mauro R."/>
            <person name="Lo Monaco A."/>
            <person name="Mauromicale G."/>
            <person name="Faccioli P."/>
            <person name="Cattivelli L."/>
            <person name="Rieseberg L."/>
            <person name="Michelmore R."/>
            <person name="Lanteri S."/>
        </authorList>
    </citation>
    <scope>NUCLEOTIDE SEQUENCE [LARGE SCALE GENOMIC DNA]</scope>
    <source>
        <strain evidence="2">2C</strain>
    </source>
</reference>
<name>A0A118DD57_CYNCS</name>
<feature type="transmembrane region" description="Helical" evidence="1">
    <location>
        <begin position="12"/>
        <end position="30"/>
    </location>
</feature>
<dbReference type="EMBL" id="LEKV01012898">
    <property type="protein sequence ID" value="KVD98092.1"/>
    <property type="molecule type" value="Genomic_DNA"/>
</dbReference>
<dbReference type="AlphaFoldDB" id="A0A118DD57"/>